<evidence type="ECO:0000256" key="7">
    <source>
        <dbReference type="ARBA" id="ARBA00022771"/>
    </source>
</evidence>
<keyword evidence="9" id="KW-0460">Magnesium</keyword>
<dbReference type="Pfam" id="PF10410">
    <property type="entry name" value="DnaB_bind"/>
    <property type="match status" value="1"/>
</dbReference>
<reference evidence="17 18" key="1">
    <citation type="submission" date="2016-10" db="EMBL/GenBank/DDBJ databases">
        <authorList>
            <person name="de Groot N.N."/>
        </authorList>
    </citation>
    <scope>NUCLEOTIDE SEQUENCE [LARGE SCALE GENOMIC DNA]</scope>
    <source>
        <strain evidence="17 18">DSM 25186</strain>
    </source>
</reference>
<gene>
    <name evidence="12" type="primary">dnaG</name>
    <name evidence="17" type="ORF">SAMN05421823_103489</name>
</gene>
<keyword evidence="4 12" id="KW-0548">Nucleotidyltransferase</keyword>
<evidence type="ECO:0000313" key="17">
    <source>
        <dbReference type="EMBL" id="SDK76046.1"/>
    </source>
</evidence>
<proteinExistence type="inferred from homology"/>
<keyword evidence="5 12" id="KW-0235">DNA replication</keyword>
<name>A0A1G9EIT2_9BACT</name>
<dbReference type="PIRSF" id="PIRSF002811">
    <property type="entry name" value="DnaG"/>
    <property type="match status" value="1"/>
</dbReference>
<evidence type="ECO:0000256" key="6">
    <source>
        <dbReference type="ARBA" id="ARBA00022723"/>
    </source>
</evidence>
<evidence type="ECO:0000256" key="5">
    <source>
        <dbReference type="ARBA" id="ARBA00022705"/>
    </source>
</evidence>
<comment type="similarity">
    <text evidence="12 13">Belongs to the DnaG primase family.</text>
</comment>
<dbReference type="InterPro" id="IPR030846">
    <property type="entry name" value="DnaG_bac"/>
</dbReference>
<dbReference type="GO" id="GO:0008270">
    <property type="term" value="F:zinc ion binding"/>
    <property type="evidence" value="ECO:0007669"/>
    <property type="project" value="UniProtKB-UniRule"/>
</dbReference>
<dbReference type="SMART" id="SM00493">
    <property type="entry name" value="TOPRIM"/>
    <property type="match status" value="1"/>
</dbReference>
<dbReference type="Pfam" id="PF08275">
    <property type="entry name" value="DNAG_N"/>
    <property type="match status" value="1"/>
</dbReference>
<dbReference type="Gene3D" id="3.90.980.10">
    <property type="entry name" value="DNA primase, catalytic core, N-terminal domain"/>
    <property type="match status" value="1"/>
</dbReference>
<dbReference type="FunFam" id="3.40.1360.10:FF:000002">
    <property type="entry name" value="DNA primase"/>
    <property type="match status" value="1"/>
</dbReference>
<dbReference type="Gene3D" id="3.90.580.10">
    <property type="entry name" value="Zinc finger, CHC2-type domain"/>
    <property type="match status" value="1"/>
</dbReference>
<feature type="compositionally biased region" description="Basic and acidic residues" evidence="15">
    <location>
        <begin position="441"/>
        <end position="450"/>
    </location>
</feature>
<dbReference type="Gene3D" id="3.40.1360.10">
    <property type="match status" value="1"/>
</dbReference>
<dbReference type="InterPro" id="IPR034151">
    <property type="entry name" value="TOPRIM_DnaG_bac"/>
</dbReference>
<organism evidence="17 18">
    <name type="scientific">Catalinimonas alkaloidigena</name>
    <dbReference type="NCBI Taxonomy" id="1075417"/>
    <lineage>
        <taxon>Bacteria</taxon>
        <taxon>Pseudomonadati</taxon>
        <taxon>Bacteroidota</taxon>
        <taxon>Cytophagia</taxon>
        <taxon>Cytophagales</taxon>
        <taxon>Catalimonadaceae</taxon>
        <taxon>Catalinimonas</taxon>
    </lineage>
</organism>
<evidence type="ECO:0000313" key="18">
    <source>
        <dbReference type="Proteomes" id="UP000198510"/>
    </source>
</evidence>
<dbReference type="SUPFAM" id="SSF56731">
    <property type="entry name" value="DNA primase core"/>
    <property type="match status" value="1"/>
</dbReference>
<feature type="domain" description="Toprim" evidence="16">
    <location>
        <begin position="266"/>
        <end position="347"/>
    </location>
</feature>
<dbReference type="SUPFAM" id="SSF57783">
    <property type="entry name" value="Zinc beta-ribbon"/>
    <property type="match status" value="1"/>
</dbReference>
<dbReference type="GO" id="GO:0000428">
    <property type="term" value="C:DNA-directed RNA polymerase complex"/>
    <property type="evidence" value="ECO:0007669"/>
    <property type="project" value="UniProtKB-KW"/>
</dbReference>
<keyword evidence="2 12" id="KW-0639">Primosome</keyword>
<dbReference type="InterPro" id="IPR006171">
    <property type="entry name" value="TOPRIM_dom"/>
</dbReference>
<dbReference type="HAMAP" id="MF_00974">
    <property type="entry name" value="DNA_primase_DnaG"/>
    <property type="match status" value="1"/>
</dbReference>
<keyword evidence="6 12" id="KW-0479">Metal-binding</keyword>
<dbReference type="InterPro" id="IPR037068">
    <property type="entry name" value="DNA_primase_core_N_sf"/>
</dbReference>
<dbReference type="EMBL" id="FNFO01000003">
    <property type="protein sequence ID" value="SDK76046.1"/>
    <property type="molecule type" value="Genomic_DNA"/>
</dbReference>
<evidence type="ECO:0000259" key="16">
    <source>
        <dbReference type="PROSITE" id="PS50880"/>
    </source>
</evidence>
<keyword evidence="10 12" id="KW-0238">DNA-binding</keyword>
<dbReference type="PANTHER" id="PTHR30313:SF2">
    <property type="entry name" value="DNA PRIMASE"/>
    <property type="match status" value="1"/>
</dbReference>
<comment type="cofactor">
    <cofactor evidence="12 13 14">
        <name>Zn(2+)</name>
        <dbReference type="ChEBI" id="CHEBI:29105"/>
    </cofactor>
    <text evidence="12 13 14">Binds 1 zinc ion per monomer.</text>
</comment>
<evidence type="ECO:0000256" key="2">
    <source>
        <dbReference type="ARBA" id="ARBA00022515"/>
    </source>
</evidence>
<keyword evidence="3 12" id="KW-0808">Transferase</keyword>
<dbReference type="SMART" id="SM00400">
    <property type="entry name" value="ZnF_CHCC"/>
    <property type="match status" value="1"/>
</dbReference>
<dbReference type="InterPro" id="IPR019475">
    <property type="entry name" value="DNA_primase_DnaB-bd"/>
</dbReference>
<evidence type="ECO:0000256" key="11">
    <source>
        <dbReference type="ARBA" id="ARBA00023163"/>
    </source>
</evidence>
<dbReference type="EC" id="2.7.7.101" evidence="12"/>
<dbReference type="STRING" id="1075417.SAMN05421823_103489"/>
<dbReference type="InterPro" id="IPR036977">
    <property type="entry name" value="DNA_primase_Znf_CHC2"/>
</dbReference>
<dbReference type="InterPro" id="IPR013264">
    <property type="entry name" value="DNAG_N"/>
</dbReference>
<evidence type="ECO:0000256" key="14">
    <source>
        <dbReference type="PIRSR" id="PIRSR002811-1"/>
    </source>
</evidence>
<dbReference type="GO" id="GO:0003899">
    <property type="term" value="F:DNA-directed RNA polymerase activity"/>
    <property type="evidence" value="ECO:0007669"/>
    <property type="project" value="UniProtKB-UniRule"/>
</dbReference>
<dbReference type="GO" id="GO:1990077">
    <property type="term" value="C:primosome complex"/>
    <property type="evidence" value="ECO:0007669"/>
    <property type="project" value="UniProtKB-KW"/>
</dbReference>
<dbReference type="PROSITE" id="PS50880">
    <property type="entry name" value="TOPRIM"/>
    <property type="match status" value="1"/>
</dbReference>
<comment type="catalytic activity">
    <reaction evidence="12">
        <text>ssDNA + n NTP = ssDNA/pppN(pN)n-1 hybrid + (n-1) diphosphate.</text>
        <dbReference type="EC" id="2.7.7.101"/>
    </reaction>
</comment>
<dbReference type="Pfam" id="PF01807">
    <property type="entry name" value="Zn_ribbon_DnaG"/>
    <property type="match status" value="1"/>
</dbReference>
<dbReference type="InterPro" id="IPR050219">
    <property type="entry name" value="DnaG_primase"/>
</dbReference>
<dbReference type="PANTHER" id="PTHR30313">
    <property type="entry name" value="DNA PRIMASE"/>
    <property type="match status" value="1"/>
</dbReference>
<evidence type="ECO:0000256" key="3">
    <source>
        <dbReference type="ARBA" id="ARBA00022679"/>
    </source>
</evidence>
<evidence type="ECO:0000256" key="4">
    <source>
        <dbReference type="ARBA" id="ARBA00022695"/>
    </source>
</evidence>
<evidence type="ECO:0000256" key="15">
    <source>
        <dbReference type="SAM" id="MobiDB-lite"/>
    </source>
</evidence>
<dbReference type="GO" id="GO:0005737">
    <property type="term" value="C:cytoplasm"/>
    <property type="evidence" value="ECO:0007669"/>
    <property type="project" value="TreeGrafter"/>
</dbReference>
<feature type="region of interest" description="Disordered" evidence="15">
    <location>
        <begin position="441"/>
        <end position="476"/>
    </location>
</feature>
<dbReference type="GO" id="GO:0003677">
    <property type="term" value="F:DNA binding"/>
    <property type="evidence" value="ECO:0007669"/>
    <property type="project" value="UniProtKB-KW"/>
</dbReference>
<dbReference type="NCBIfam" id="TIGR01391">
    <property type="entry name" value="dnaG"/>
    <property type="match status" value="1"/>
</dbReference>
<dbReference type="InterPro" id="IPR006295">
    <property type="entry name" value="DNA_primase_DnaG"/>
</dbReference>
<keyword evidence="11 12" id="KW-0804">Transcription</keyword>
<feature type="zinc finger region" description="CHC2-type" evidence="12 14">
    <location>
        <begin position="37"/>
        <end position="61"/>
    </location>
</feature>
<evidence type="ECO:0000256" key="1">
    <source>
        <dbReference type="ARBA" id="ARBA00022478"/>
    </source>
</evidence>
<sequence length="658" mass="74592">MISPAIIEQVRQTADVLEVVSDFVSLKKRGSNWIACCPFHQEKTPSFAVSPAKGIYKCFGCGKAGDPISFVMEIESLTYPEAIRFLAKKYHIDIPEEEEQTDEARQAQNERESLMIVLGFAARYYQETLKNHEEGRSIGLSYFRERGFTEATLEAFDLGYSLEAWSAFTDAALKKGYQLELLEKAGLTIRKDENKRYDRFRGRVIFPIHNVSGKVIAFGARILRTDPSKPGGAQPKYLNSPETEVYNKSKVLYGLYQAKQAIRQHDVCYLVEGYTDVISMHQAGVSNAVASSGTSLTEEQIRLISRYTQNITVLYDGDPAGIKASLRGIDMILEAGLNVRVVNFPNGDDPDSYLRRVGNAAFKEYLQKSTVDFITFKASLLAADTHDPFRKAEVIREMVESITRIHDPIKRSVLFRQVSNMLEVEEDALLAESNRIRLQQARKESDRAESQPEFTSAEGGLPESFLPTETREASTPHNTLQYEVESGERELLRLLMGWGNVLFEDGYPAGDHLLEMLADADFTHPVHQKIRQEYAELRNQTQVPDAAFYTQHSDGEIQKLAIHLLVRKEELSDGWWERFKIAIPSETEPKTLLHLMETSVLRYKTSVIRFMTHDVNEKILEAQKSGDVDTELQLMSMHIELKKVERALATSRGNVVIR</sequence>
<keyword evidence="1 12" id="KW-0240">DNA-directed RNA polymerase</keyword>
<dbReference type="FunFam" id="3.90.580.10:FF:000001">
    <property type="entry name" value="DNA primase"/>
    <property type="match status" value="1"/>
</dbReference>
<dbReference type="OrthoDB" id="9803773at2"/>
<keyword evidence="18" id="KW-1185">Reference proteome</keyword>
<comment type="function">
    <text evidence="12 13">RNA polymerase that catalyzes the synthesis of short RNA molecules used as primers for DNA polymerase during DNA replication.</text>
</comment>
<keyword evidence="8 12" id="KW-0862">Zinc</keyword>
<keyword evidence="7 12" id="KW-0863">Zinc-finger</keyword>
<dbReference type="Pfam" id="PF13155">
    <property type="entry name" value="Toprim_2"/>
    <property type="match status" value="1"/>
</dbReference>
<evidence type="ECO:0000256" key="9">
    <source>
        <dbReference type="ARBA" id="ARBA00022842"/>
    </source>
</evidence>
<comment type="subunit">
    <text evidence="12">Monomer. Interacts with DnaB.</text>
</comment>
<evidence type="ECO:0000256" key="8">
    <source>
        <dbReference type="ARBA" id="ARBA00022833"/>
    </source>
</evidence>
<dbReference type="AlphaFoldDB" id="A0A1G9EIT2"/>
<dbReference type="InterPro" id="IPR002694">
    <property type="entry name" value="Znf_CHC2"/>
</dbReference>
<dbReference type="Proteomes" id="UP000198510">
    <property type="component" value="Unassembled WGS sequence"/>
</dbReference>
<dbReference type="RefSeq" id="WP_089681484.1">
    <property type="nucleotide sequence ID" value="NZ_FNFO01000003.1"/>
</dbReference>
<comment type="domain">
    <text evidence="12">Contains an N-terminal zinc-binding domain, a central core domain that contains the primase activity, and a C-terminal DnaB-binding domain.</text>
</comment>
<evidence type="ECO:0000256" key="10">
    <source>
        <dbReference type="ARBA" id="ARBA00023125"/>
    </source>
</evidence>
<dbReference type="CDD" id="cd03364">
    <property type="entry name" value="TOPRIM_DnaG_primases"/>
    <property type="match status" value="1"/>
</dbReference>
<evidence type="ECO:0000256" key="13">
    <source>
        <dbReference type="PIRNR" id="PIRNR002811"/>
    </source>
</evidence>
<accession>A0A1G9EIT2</accession>
<protein>
    <recommendedName>
        <fullName evidence="12 13">DNA primase</fullName>
        <ecNumber evidence="12">2.7.7.101</ecNumber>
    </recommendedName>
</protein>
<evidence type="ECO:0000256" key="12">
    <source>
        <dbReference type="HAMAP-Rule" id="MF_00974"/>
    </source>
</evidence>
<dbReference type="GO" id="GO:0006269">
    <property type="term" value="P:DNA replication, synthesis of primer"/>
    <property type="evidence" value="ECO:0007669"/>
    <property type="project" value="UniProtKB-UniRule"/>
</dbReference>